<organism evidence="2 3">
    <name type="scientific">Roseibium alexandrii</name>
    <dbReference type="NCBI Taxonomy" id="388408"/>
    <lineage>
        <taxon>Bacteria</taxon>
        <taxon>Pseudomonadati</taxon>
        <taxon>Pseudomonadota</taxon>
        <taxon>Alphaproteobacteria</taxon>
        <taxon>Hyphomicrobiales</taxon>
        <taxon>Stappiaceae</taxon>
        <taxon>Roseibium</taxon>
    </lineage>
</organism>
<evidence type="ECO:0000313" key="2">
    <source>
        <dbReference type="EMBL" id="CTQ72784.1"/>
    </source>
</evidence>
<keyword evidence="3" id="KW-1185">Reference proteome</keyword>
<dbReference type="AlphaFoldDB" id="A0A0M7AGQ3"/>
<dbReference type="Proteomes" id="UP000053235">
    <property type="component" value="Unassembled WGS sequence"/>
</dbReference>
<accession>A0A0M7AGQ3</accession>
<dbReference type="EMBL" id="CXWD01000013">
    <property type="protein sequence ID" value="CTQ72784.1"/>
    <property type="molecule type" value="Genomic_DNA"/>
</dbReference>
<name>A0A0M7AGQ3_9HYPH</name>
<proteinExistence type="predicted"/>
<evidence type="ECO:0000256" key="1">
    <source>
        <dbReference type="SAM" id="MobiDB-lite"/>
    </source>
</evidence>
<evidence type="ECO:0000313" key="3">
    <source>
        <dbReference type="Proteomes" id="UP000053235"/>
    </source>
</evidence>
<protein>
    <submittedName>
        <fullName evidence="2">Uncharacterized protein</fullName>
    </submittedName>
</protein>
<dbReference type="OrthoDB" id="8303433at2"/>
<reference evidence="3" key="1">
    <citation type="submission" date="2015-07" db="EMBL/GenBank/DDBJ databases">
        <authorList>
            <person name="Rodrigo-Torres Lidia"/>
            <person name="Arahal R.David."/>
        </authorList>
    </citation>
    <scope>NUCLEOTIDE SEQUENCE [LARGE SCALE GENOMIC DNA]</scope>
    <source>
        <strain evidence="3">CECT 5112</strain>
    </source>
</reference>
<gene>
    <name evidence="2" type="ORF">LAX5112_03299</name>
</gene>
<sequence length="104" mass="12442">MTSRPSYKQRLAKKAERQRDYRRRIKKENRPTRNDITATLFHYMVRRTDKIDEWKKFNGLMSKVTDALVERGFDRAASEKAIDSLVDRIVDGQEFRRRLPPEDA</sequence>
<feature type="region of interest" description="Disordered" evidence="1">
    <location>
        <begin position="1"/>
        <end position="32"/>
    </location>
</feature>